<keyword evidence="2" id="KW-1185">Reference proteome</keyword>
<accession>A0AAV5GW45</accession>
<sequence length="137" mass="15792">MPSDEVTFYHYDGYGVEAKNVHYYSQVARVGDRIETSGQGRWDPKTGKCRTTIEEEIKQAFENVELTLKTAGGKGWEQVVKIVTYHVDLQPLHMELVIKNLKEKMRKRQPLWTLIGVAKLAFPDMHIEIDVVAYDPK</sequence>
<dbReference type="GO" id="GO:0019239">
    <property type="term" value="F:deaminase activity"/>
    <property type="evidence" value="ECO:0007669"/>
    <property type="project" value="TreeGrafter"/>
</dbReference>
<proteinExistence type="predicted"/>
<dbReference type="PANTHER" id="PTHR11803:SF39">
    <property type="entry name" value="2-IMINOBUTANOATE_2-IMINOPROPANOATE DEAMINASE"/>
    <property type="match status" value="1"/>
</dbReference>
<gene>
    <name evidence="1" type="ORF">Rhopal_006773-T1</name>
</gene>
<reference evidence="1 2" key="1">
    <citation type="submission" date="2021-12" db="EMBL/GenBank/DDBJ databases">
        <title>High titer production of polyol ester of fatty acids by Rhodotorula paludigena BS15 towards product separation-free biomass refinery.</title>
        <authorList>
            <person name="Mano J."/>
            <person name="Ono H."/>
            <person name="Tanaka T."/>
            <person name="Naito K."/>
            <person name="Sushida H."/>
            <person name="Ike M."/>
            <person name="Tokuyasu K."/>
            <person name="Kitaoka M."/>
        </authorList>
    </citation>
    <scope>NUCLEOTIDE SEQUENCE [LARGE SCALE GENOMIC DNA]</scope>
    <source>
        <strain evidence="1 2">BS15</strain>
    </source>
</reference>
<dbReference type="PANTHER" id="PTHR11803">
    <property type="entry name" value="2-IMINOBUTANOATE/2-IMINOPROPANOATE DEAMINASE RIDA"/>
    <property type="match status" value="1"/>
</dbReference>
<dbReference type="GO" id="GO:0005739">
    <property type="term" value="C:mitochondrion"/>
    <property type="evidence" value="ECO:0007669"/>
    <property type="project" value="TreeGrafter"/>
</dbReference>
<evidence type="ECO:0000313" key="1">
    <source>
        <dbReference type="EMBL" id="GJN93716.1"/>
    </source>
</evidence>
<dbReference type="InterPro" id="IPR006175">
    <property type="entry name" value="YjgF/YER057c/UK114"/>
</dbReference>
<dbReference type="InterPro" id="IPR035959">
    <property type="entry name" value="RutC-like_sf"/>
</dbReference>
<dbReference type="AlphaFoldDB" id="A0AAV5GW45"/>
<protein>
    <submittedName>
        <fullName evidence="1">Uncharacterized protein</fullName>
    </submittedName>
</protein>
<dbReference type="Gene3D" id="3.30.1330.40">
    <property type="entry name" value="RutC-like"/>
    <property type="match status" value="1"/>
</dbReference>
<dbReference type="EMBL" id="BQKY01000015">
    <property type="protein sequence ID" value="GJN93716.1"/>
    <property type="molecule type" value="Genomic_DNA"/>
</dbReference>
<dbReference type="SUPFAM" id="SSF55298">
    <property type="entry name" value="YjgF-like"/>
    <property type="match status" value="1"/>
</dbReference>
<comment type="caution">
    <text evidence="1">The sequence shown here is derived from an EMBL/GenBank/DDBJ whole genome shotgun (WGS) entry which is preliminary data.</text>
</comment>
<dbReference type="Proteomes" id="UP001342314">
    <property type="component" value="Unassembled WGS sequence"/>
</dbReference>
<organism evidence="1 2">
    <name type="scientific">Rhodotorula paludigena</name>
    <dbReference type="NCBI Taxonomy" id="86838"/>
    <lineage>
        <taxon>Eukaryota</taxon>
        <taxon>Fungi</taxon>
        <taxon>Dikarya</taxon>
        <taxon>Basidiomycota</taxon>
        <taxon>Pucciniomycotina</taxon>
        <taxon>Microbotryomycetes</taxon>
        <taxon>Sporidiobolales</taxon>
        <taxon>Sporidiobolaceae</taxon>
        <taxon>Rhodotorula</taxon>
    </lineage>
</organism>
<dbReference type="Pfam" id="PF01042">
    <property type="entry name" value="Ribonuc_L-PSP"/>
    <property type="match status" value="1"/>
</dbReference>
<name>A0AAV5GW45_9BASI</name>
<evidence type="ECO:0000313" key="2">
    <source>
        <dbReference type="Proteomes" id="UP001342314"/>
    </source>
</evidence>
<dbReference type="GO" id="GO:0005829">
    <property type="term" value="C:cytosol"/>
    <property type="evidence" value="ECO:0007669"/>
    <property type="project" value="TreeGrafter"/>
</dbReference>